<dbReference type="HOGENOM" id="CLU_394756_0_0_11"/>
<feature type="compositionally biased region" description="Basic residues" evidence="6">
    <location>
        <begin position="660"/>
        <end position="669"/>
    </location>
</feature>
<dbReference type="KEGG" id="rop:ROP_03040"/>
<feature type="compositionally biased region" description="Basic residues" evidence="6">
    <location>
        <begin position="687"/>
        <end position="698"/>
    </location>
</feature>
<feature type="transmembrane region" description="Helical" evidence="7">
    <location>
        <begin position="46"/>
        <end position="68"/>
    </location>
</feature>
<feature type="region of interest" description="Disordered" evidence="6">
    <location>
        <begin position="99"/>
        <end position="147"/>
    </location>
</feature>
<dbReference type="EMBL" id="AP011115">
    <property type="protein sequence ID" value="BAH48551.1"/>
    <property type="molecule type" value="Genomic_DNA"/>
</dbReference>
<evidence type="ECO:0000256" key="6">
    <source>
        <dbReference type="SAM" id="MobiDB-lite"/>
    </source>
</evidence>
<accession>C1AR74</accession>
<dbReference type="PANTHER" id="PTHR23501">
    <property type="entry name" value="MAJOR FACILITATOR SUPERFAMILY"/>
    <property type="match status" value="1"/>
</dbReference>
<feature type="region of interest" description="Disordered" evidence="6">
    <location>
        <begin position="606"/>
        <end position="633"/>
    </location>
</feature>
<dbReference type="STRING" id="632772.ROP_03040"/>
<feature type="region of interest" description="Disordered" evidence="6">
    <location>
        <begin position="659"/>
        <end position="698"/>
    </location>
</feature>
<feature type="compositionally biased region" description="Basic residues" evidence="6">
    <location>
        <begin position="343"/>
        <end position="355"/>
    </location>
</feature>
<dbReference type="InterPro" id="IPR011701">
    <property type="entry name" value="MFS"/>
</dbReference>
<evidence type="ECO:0000313" key="9">
    <source>
        <dbReference type="Proteomes" id="UP000002212"/>
    </source>
</evidence>
<feature type="transmembrane region" description="Helical" evidence="7">
    <location>
        <begin position="74"/>
        <end position="96"/>
    </location>
</feature>
<feature type="region of interest" description="Disordered" evidence="6">
    <location>
        <begin position="453"/>
        <end position="530"/>
    </location>
</feature>
<comment type="subcellular location">
    <subcellularLocation>
        <location evidence="1">Membrane</location>
        <topology evidence="1">Multi-pass membrane protein</topology>
    </subcellularLocation>
</comment>
<feature type="compositionally biased region" description="Basic and acidic residues" evidence="6">
    <location>
        <begin position="117"/>
        <end position="142"/>
    </location>
</feature>
<reference evidence="8 9" key="1">
    <citation type="submission" date="2009-03" db="EMBL/GenBank/DDBJ databases">
        <title>Comparison of the complete genome sequences of Rhodococcus erythropolis PR4 and Rhodococcus opacus B4.</title>
        <authorList>
            <person name="Takarada H."/>
            <person name="Sekine M."/>
            <person name="Hosoyama A."/>
            <person name="Yamada R."/>
            <person name="Fujisawa T."/>
            <person name="Omata S."/>
            <person name="Shimizu A."/>
            <person name="Tsukatani N."/>
            <person name="Tanikawa S."/>
            <person name="Fujita N."/>
            <person name="Harayama S."/>
        </authorList>
    </citation>
    <scope>NUCLEOTIDE SEQUENCE [LARGE SCALE GENOMIC DNA]</scope>
    <source>
        <strain evidence="8 9">B4</strain>
    </source>
</reference>
<keyword evidence="4 7" id="KW-1133">Transmembrane helix</keyword>
<feature type="transmembrane region" description="Helical" evidence="7">
    <location>
        <begin position="17"/>
        <end position="34"/>
    </location>
</feature>
<feature type="compositionally biased region" description="Basic and acidic residues" evidence="6">
    <location>
        <begin position="511"/>
        <end position="529"/>
    </location>
</feature>
<feature type="compositionally biased region" description="Basic and acidic residues" evidence="6">
    <location>
        <begin position="457"/>
        <end position="466"/>
    </location>
</feature>
<evidence type="ECO:0000256" key="4">
    <source>
        <dbReference type="ARBA" id="ARBA00022989"/>
    </source>
</evidence>
<feature type="compositionally biased region" description="Basic and acidic residues" evidence="6">
    <location>
        <begin position="330"/>
        <end position="340"/>
    </location>
</feature>
<dbReference type="InterPro" id="IPR036259">
    <property type="entry name" value="MFS_trans_sf"/>
</dbReference>
<keyword evidence="2" id="KW-0813">Transport</keyword>
<dbReference type="AlphaFoldDB" id="C1AR74"/>
<name>C1AR74_RHOOB</name>
<keyword evidence="3 7" id="KW-0812">Transmembrane</keyword>
<dbReference type="GO" id="GO:0005886">
    <property type="term" value="C:plasma membrane"/>
    <property type="evidence" value="ECO:0007669"/>
    <property type="project" value="TreeGrafter"/>
</dbReference>
<feature type="compositionally biased region" description="Basic and acidic residues" evidence="6">
    <location>
        <begin position="613"/>
        <end position="633"/>
    </location>
</feature>
<evidence type="ECO:0000256" key="1">
    <source>
        <dbReference type="ARBA" id="ARBA00004141"/>
    </source>
</evidence>
<dbReference type="GO" id="GO:0022857">
    <property type="term" value="F:transmembrane transporter activity"/>
    <property type="evidence" value="ECO:0007669"/>
    <property type="project" value="InterPro"/>
</dbReference>
<organism evidence="8 9">
    <name type="scientific">Rhodococcus opacus (strain B4)</name>
    <dbReference type="NCBI Taxonomy" id="632772"/>
    <lineage>
        <taxon>Bacteria</taxon>
        <taxon>Bacillati</taxon>
        <taxon>Actinomycetota</taxon>
        <taxon>Actinomycetes</taxon>
        <taxon>Mycobacteriales</taxon>
        <taxon>Nocardiaceae</taxon>
        <taxon>Rhodococcus</taxon>
    </lineage>
</organism>
<feature type="compositionally biased region" description="Basic residues" evidence="6">
    <location>
        <begin position="271"/>
        <end position="282"/>
    </location>
</feature>
<evidence type="ECO:0000256" key="2">
    <source>
        <dbReference type="ARBA" id="ARBA00022448"/>
    </source>
</evidence>
<dbReference type="Pfam" id="PF07690">
    <property type="entry name" value="MFS_1"/>
    <property type="match status" value="1"/>
</dbReference>
<dbReference type="Gene3D" id="1.20.1250.20">
    <property type="entry name" value="MFS general substrate transporter like domains"/>
    <property type="match status" value="1"/>
</dbReference>
<protein>
    <submittedName>
        <fullName evidence="8">Putative drug resistance efflux protein</fullName>
    </submittedName>
</protein>
<evidence type="ECO:0000256" key="5">
    <source>
        <dbReference type="ARBA" id="ARBA00023136"/>
    </source>
</evidence>
<feature type="compositionally biased region" description="Basic residues" evidence="6">
    <location>
        <begin position="100"/>
        <end position="111"/>
    </location>
</feature>
<feature type="region of interest" description="Disordered" evidence="6">
    <location>
        <begin position="227"/>
        <end position="369"/>
    </location>
</feature>
<evidence type="ECO:0000256" key="7">
    <source>
        <dbReference type="SAM" id="Phobius"/>
    </source>
</evidence>
<evidence type="ECO:0000313" key="8">
    <source>
        <dbReference type="EMBL" id="BAH48551.1"/>
    </source>
</evidence>
<dbReference type="PANTHER" id="PTHR23501:SF154">
    <property type="entry name" value="MULTIDRUG-EFFLUX TRANSPORTER RV1634-RELATED"/>
    <property type="match status" value="1"/>
</dbReference>
<gene>
    <name evidence="8" type="ordered locus">ROP_03040</name>
</gene>
<sequence length="698" mass="75162">MICAIGPSMEVLLVGRAVQGLGGGLLAGLNYAVLREALPEHLWARATALVSAMWGVGTLAGPAIGGLFAQLGQWRLAFVALAVVAAAIAVIAPRALPRTGRVRGGRTRPGHVTRSAHPGDDRDQCGGDPRQPHPHADPDRSGSRLRRSVPGLGAAITAPGAAAVDVPPGVVPEVDLPHHRGPRVRNRVRGLHTAVRSTARRIGAVRRGVPRRHDVGRLVGDHDLQFRHLPTAGKDGGHAHRTARPRRRLAPHGGALARRRRTRRGDSVGRRAGRRRCGHRTRLPAPDGRRHAEHRRRAGGRQGGGRAQHGRVDRDGCRVRGRRCAGQSRRTLDPRLRETALPRSRRHRNGRRVHRVSRDPGARRSALGPRREVVRATENVVGTGELRRMPAVRDAATVRPQSLDRRLGPGDVVRVGCQRGVDHGYLLVRQGQLPGHPHLAGKPSVVPHALGAVRQRRPVDRGRDPGRPAGIDEPGPGVCQRHRGSSGAGVAAIVADPEREPRDGSGASDVVHGHDGLGRFDESNHRDTWDVGGRVPHLLGRFGFREHQPAQPGQAADRVEVALPVRGGCVVDPHPARIPFEPPRGATATVVLRGERQAVLEVDDQRIGAGGRRRGENLVPDRGDQKPASRHRDDDLAALRCHDAHAVLSSAIPRSLRVTAGRRTRRSGVRRTCPGTASSGAAPPRAVRLRSRSPRRPG</sequence>
<dbReference type="SUPFAM" id="SSF103473">
    <property type="entry name" value="MFS general substrate transporter"/>
    <property type="match status" value="1"/>
</dbReference>
<feature type="compositionally biased region" description="Basic residues" evidence="6">
    <location>
        <begin position="239"/>
        <end position="250"/>
    </location>
</feature>
<dbReference type="Proteomes" id="UP000002212">
    <property type="component" value="Chromosome"/>
</dbReference>
<proteinExistence type="predicted"/>
<keyword evidence="5 7" id="KW-0472">Membrane</keyword>
<evidence type="ECO:0000256" key="3">
    <source>
        <dbReference type="ARBA" id="ARBA00022692"/>
    </source>
</evidence>